<feature type="signal peptide" evidence="9">
    <location>
        <begin position="1"/>
        <end position="23"/>
    </location>
</feature>
<dbReference type="Pfam" id="PF13715">
    <property type="entry name" value="CarbopepD_reg_2"/>
    <property type="match status" value="1"/>
</dbReference>
<dbReference type="Pfam" id="PF07715">
    <property type="entry name" value="Plug"/>
    <property type="match status" value="1"/>
</dbReference>
<dbReference type="InterPro" id="IPR037066">
    <property type="entry name" value="Plug_dom_sf"/>
</dbReference>
<dbReference type="PANTHER" id="PTHR30069:SF29">
    <property type="entry name" value="HEMOGLOBIN AND HEMOGLOBIN-HAPTOGLOBIN-BINDING PROTEIN 1-RELATED"/>
    <property type="match status" value="1"/>
</dbReference>
<dbReference type="InterPro" id="IPR023997">
    <property type="entry name" value="TonB-dep_OMP_SusC/RagA_CS"/>
</dbReference>
<dbReference type="Gene3D" id="2.60.40.1120">
    <property type="entry name" value="Carboxypeptidase-like, regulatory domain"/>
    <property type="match status" value="1"/>
</dbReference>
<keyword evidence="2 8" id="KW-0813">Transport</keyword>
<dbReference type="SUPFAM" id="SSF49464">
    <property type="entry name" value="Carboxypeptidase regulatory domain-like"/>
    <property type="match status" value="1"/>
</dbReference>
<evidence type="ECO:0000256" key="3">
    <source>
        <dbReference type="ARBA" id="ARBA00022452"/>
    </source>
</evidence>
<keyword evidence="5 9" id="KW-0732">Signal</keyword>
<protein>
    <submittedName>
        <fullName evidence="11">SusC/RagA family TonB-linked outer membrane protein</fullName>
    </submittedName>
</protein>
<keyword evidence="3 8" id="KW-1134">Transmembrane beta strand</keyword>
<reference evidence="11" key="1">
    <citation type="submission" date="2022-10" db="EMBL/GenBank/DDBJ databases">
        <title>Chitinophaga sp. nov., isolated from soil.</title>
        <authorList>
            <person name="Jeon C.O."/>
        </authorList>
    </citation>
    <scope>NUCLEOTIDE SEQUENCE</scope>
    <source>
        <strain evidence="11">R8</strain>
    </source>
</reference>
<comment type="similarity">
    <text evidence="8">Belongs to the TonB-dependent receptor family.</text>
</comment>
<dbReference type="RefSeq" id="WP_264283185.1">
    <property type="nucleotide sequence ID" value="NZ_CP107006.1"/>
</dbReference>
<dbReference type="InterPro" id="IPR039426">
    <property type="entry name" value="TonB-dep_rcpt-like"/>
</dbReference>
<evidence type="ECO:0000256" key="5">
    <source>
        <dbReference type="ARBA" id="ARBA00022729"/>
    </source>
</evidence>
<dbReference type="PROSITE" id="PS52016">
    <property type="entry name" value="TONB_DEPENDENT_REC_3"/>
    <property type="match status" value="1"/>
</dbReference>
<dbReference type="PANTHER" id="PTHR30069">
    <property type="entry name" value="TONB-DEPENDENT OUTER MEMBRANE RECEPTOR"/>
    <property type="match status" value="1"/>
</dbReference>
<accession>A0ABY6JA67</accession>
<evidence type="ECO:0000256" key="9">
    <source>
        <dbReference type="SAM" id="SignalP"/>
    </source>
</evidence>
<evidence type="ECO:0000256" key="6">
    <source>
        <dbReference type="ARBA" id="ARBA00023136"/>
    </source>
</evidence>
<feature type="domain" description="TonB-dependent receptor plug" evidence="10">
    <location>
        <begin position="118"/>
        <end position="241"/>
    </location>
</feature>
<dbReference type="Proteomes" id="UP001162741">
    <property type="component" value="Chromosome"/>
</dbReference>
<dbReference type="Gene3D" id="2.170.130.10">
    <property type="entry name" value="TonB-dependent receptor, plug domain"/>
    <property type="match status" value="1"/>
</dbReference>
<evidence type="ECO:0000256" key="2">
    <source>
        <dbReference type="ARBA" id="ARBA00022448"/>
    </source>
</evidence>
<dbReference type="InterPro" id="IPR008969">
    <property type="entry name" value="CarboxyPept-like_regulatory"/>
</dbReference>
<feature type="chain" id="PRO_5047155062" evidence="9">
    <location>
        <begin position="24"/>
        <end position="1119"/>
    </location>
</feature>
<evidence type="ECO:0000256" key="4">
    <source>
        <dbReference type="ARBA" id="ARBA00022692"/>
    </source>
</evidence>
<dbReference type="EMBL" id="CP107006">
    <property type="protein sequence ID" value="UYQ95452.1"/>
    <property type="molecule type" value="Genomic_DNA"/>
</dbReference>
<evidence type="ECO:0000259" key="10">
    <source>
        <dbReference type="Pfam" id="PF07715"/>
    </source>
</evidence>
<evidence type="ECO:0000256" key="8">
    <source>
        <dbReference type="PROSITE-ProRule" id="PRU01360"/>
    </source>
</evidence>
<proteinExistence type="inferred from homology"/>
<evidence type="ECO:0000313" key="11">
    <source>
        <dbReference type="EMBL" id="UYQ95452.1"/>
    </source>
</evidence>
<dbReference type="NCBIfam" id="TIGR04056">
    <property type="entry name" value="OMP_RagA_SusC"/>
    <property type="match status" value="1"/>
</dbReference>
<dbReference type="InterPro" id="IPR012910">
    <property type="entry name" value="Plug_dom"/>
</dbReference>
<keyword evidence="6 8" id="KW-0472">Membrane</keyword>
<dbReference type="InterPro" id="IPR023996">
    <property type="entry name" value="TonB-dep_OMP_SusC/RagA"/>
</dbReference>
<organism evidence="11 12">
    <name type="scientific">Chitinophaga horti</name>
    <dbReference type="NCBI Taxonomy" id="2920382"/>
    <lineage>
        <taxon>Bacteria</taxon>
        <taxon>Pseudomonadati</taxon>
        <taxon>Bacteroidota</taxon>
        <taxon>Chitinophagia</taxon>
        <taxon>Chitinophagales</taxon>
        <taxon>Chitinophagaceae</taxon>
        <taxon>Chitinophaga</taxon>
    </lineage>
</organism>
<keyword evidence="12" id="KW-1185">Reference proteome</keyword>
<gene>
    <name evidence="11" type="ORF">MKQ68_10110</name>
</gene>
<dbReference type="NCBIfam" id="TIGR04057">
    <property type="entry name" value="SusC_RagA_signa"/>
    <property type="match status" value="1"/>
</dbReference>
<sequence>MRKFYAFLMLAVLLFGSITPLLAQEKVTVSGIVSDSKAAVVLGATVVEKGTRNGVLTDETGHYRISVSPNATLVVSYVGYVSKEVKLTGNTTVNVTLAEDQRALKEVVVSTGYGDRTKRSTGFATTTVSGDDIRRTAAVNPISALQGMVPGLQVSPNAGGPQASVRFQIRGSASLDPYGNQPLIVVDDIVMDDQVVIHNRGGDQDFGNVLKDINPDDIESVNILKGGAVTALYGSRASNGVIVIKTKKGFSQKGLGVTLSHTMMWEQAYKTVKQQNRFGAGVNTEDWGNVNDTLVISDDYYTNFGPEMKGQMFRDYNGVYRANNPGVNNPLDLYRTGMTRNTNIGINGGNDKTTFRFSYSNMGSQSATPNNNMDRNSFAFRATHRPSKAVLLDVNTSYTQSKSLNPAFQGESAIMYATSYSVPRNYDLNYWLKNYIDTARGGVNPLDPTNATEQFWKVFENRYEQREANFRAGLNMRADLTEWLRFDGTASINDLQTNYTGKERGTGVGFAGGNYAVRNSGIRQYRYRGSLSVIKKVNDFDILFQGGAEMNQSNGVNVYMKTRGLVIPDFYRISNSAGTVEINEGKPNRSETGSLFFQGSIAYKNYLTLNLYGRNDWNSTLVYPDGHGDYSYFYPGADLAFVISDLVPVTGLDFVKLRASYVEAGGGTFPYNTSTGAFTAYDSYRDNTGALIIRYGYLGSALGNANLIPVRNAKFETGLEFKLLRNRLGGDFTFYTQDSKNQIQDFNVEPTSGVRSALTNGGKVRNVGIELQLFGTPVKTKDFSWDVLVNYTRNRNKIMSLALGAKYQMLDGGDGIYSVAEAGGDYGAIRGGYGYAYYQATDGSGNPVKSNLNGLPLLSLSTNGSGTYFGDPVVFYRRAQSYNPTVGKESDPVMGSTLPKFLGSLRNTFNYKRFSLSAFLDAKIGGDVYSNTYGYGSQYGVIAHTLYGRNAELGGLPYTSTSAGQPGQRNDGIIPNGVFGPGTNLPASASADGQAHDLSGMTAQQAYDAGYLKPTPAADYYNLTYGWGNGIRQASMFESSWVSLREVSLSYDMPLDLVNKLKLNGLRATIIGRNLGFLYNSAPDDVNPDNLSSTSSGAFMERGGTPYFRQFGFSLNATF</sequence>
<dbReference type="Gene3D" id="2.40.170.20">
    <property type="entry name" value="TonB-dependent receptor, beta-barrel domain"/>
    <property type="match status" value="1"/>
</dbReference>
<comment type="subcellular location">
    <subcellularLocation>
        <location evidence="1 8">Cell outer membrane</location>
        <topology evidence="1 8">Multi-pass membrane protein</topology>
    </subcellularLocation>
</comment>
<dbReference type="InterPro" id="IPR036942">
    <property type="entry name" value="Beta-barrel_TonB_sf"/>
</dbReference>
<keyword evidence="4 8" id="KW-0812">Transmembrane</keyword>
<evidence type="ECO:0000256" key="7">
    <source>
        <dbReference type="ARBA" id="ARBA00023237"/>
    </source>
</evidence>
<keyword evidence="7 8" id="KW-0998">Cell outer membrane</keyword>
<name>A0ABY6JA67_9BACT</name>
<evidence type="ECO:0000256" key="1">
    <source>
        <dbReference type="ARBA" id="ARBA00004571"/>
    </source>
</evidence>
<dbReference type="SUPFAM" id="SSF56935">
    <property type="entry name" value="Porins"/>
    <property type="match status" value="1"/>
</dbReference>
<evidence type="ECO:0000313" key="12">
    <source>
        <dbReference type="Proteomes" id="UP001162741"/>
    </source>
</evidence>